<dbReference type="InterPro" id="IPR011607">
    <property type="entry name" value="MGS-like_dom"/>
</dbReference>
<keyword evidence="4 18" id="KW-0436">Ligase</keyword>
<dbReference type="SMART" id="SM00851">
    <property type="entry name" value="MGS"/>
    <property type="match status" value="1"/>
</dbReference>
<dbReference type="PANTHER" id="PTHR11405">
    <property type="entry name" value="CARBAMOYLTRANSFERASE FAMILY MEMBER"/>
    <property type="match status" value="1"/>
</dbReference>
<keyword evidence="6" id="KW-0479">Metal-binding</keyword>
<dbReference type="PRINTS" id="PR00098">
    <property type="entry name" value="CPSASE"/>
</dbReference>
<evidence type="ECO:0000259" key="16">
    <source>
        <dbReference type="PROSITE" id="PS50975"/>
    </source>
</evidence>
<keyword evidence="3" id="KW-0055">Arginine biosynthesis</keyword>
<dbReference type="Gene3D" id="3.40.50.1380">
    <property type="entry name" value="Methylglyoxal synthase-like domain"/>
    <property type="match status" value="1"/>
</dbReference>
<dbReference type="GO" id="GO:0005524">
    <property type="term" value="F:ATP binding"/>
    <property type="evidence" value="ECO:0007669"/>
    <property type="project" value="UniProtKB-UniRule"/>
</dbReference>
<dbReference type="SUPFAM" id="SSF48108">
    <property type="entry name" value="Carbamoyl phosphate synthetase, large subunit connection domain"/>
    <property type="match status" value="1"/>
</dbReference>
<keyword evidence="12" id="KW-0464">Manganese</keyword>
<dbReference type="SUPFAM" id="SSF52335">
    <property type="entry name" value="Methylglyoxal synthase-like"/>
    <property type="match status" value="1"/>
</dbReference>
<evidence type="ECO:0000256" key="15">
    <source>
        <dbReference type="PROSITE-ProRule" id="PRU00409"/>
    </source>
</evidence>
<dbReference type="FunFam" id="3.40.50.20:FF:000001">
    <property type="entry name" value="Carbamoyl-phosphate synthase large chain"/>
    <property type="match status" value="2"/>
</dbReference>
<reference evidence="18" key="1">
    <citation type="submission" date="2020-10" db="EMBL/GenBank/DDBJ databases">
        <authorList>
            <person name="Gilroy R."/>
        </authorList>
    </citation>
    <scope>NUCLEOTIDE SEQUENCE</scope>
    <source>
        <strain evidence="18">11167</strain>
    </source>
</reference>
<organism evidence="18 19">
    <name type="scientific">Candidatus Aphodenecus pullistercoris</name>
    <dbReference type="NCBI Taxonomy" id="2840669"/>
    <lineage>
        <taxon>Bacteria</taxon>
        <taxon>Pseudomonadati</taxon>
        <taxon>Spirochaetota</taxon>
        <taxon>Spirochaetia</taxon>
        <taxon>Spirochaetales</taxon>
        <taxon>Candidatus Aphodenecus</taxon>
    </lineage>
</organism>
<dbReference type="GO" id="GO:0004088">
    <property type="term" value="F:carbamoyl-phosphate synthase (glutamine-hydrolyzing) activity"/>
    <property type="evidence" value="ECO:0007669"/>
    <property type="project" value="UniProtKB-EC"/>
</dbReference>
<comment type="catalytic activity">
    <reaction evidence="13">
        <text>hydrogencarbonate + NH4(+) + 2 ATP = carbamoyl phosphate + 2 ADP + phosphate + 2 H(+)</text>
        <dbReference type="Rhea" id="RHEA:18029"/>
        <dbReference type="ChEBI" id="CHEBI:15378"/>
        <dbReference type="ChEBI" id="CHEBI:17544"/>
        <dbReference type="ChEBI" id="CHEBI:28938"/>
        <dbReference type="ChEBI" id="CHEBI:30616"/>
        <dbReference type="ChEBI" id="CHEBI:43474"/>
        <dbReference type="ChEBI" id="CHEBI:58228"/>
        <dbReference type="ChEBI" id="CHEBI:456216"/>
        <dbReference type="EC" id="6.3.4.16"/>
    </reaction>
</comment>
<dbReference type="GO" id="GO:0006541">
    <property type="term" value="P:glutamine metabolic process"/>
    <property type="evidence" value="ECO:0007669"/>
    <property type="project" value="TreeGrafter"/>
</dbReference>
<evidence type="ECO:0000256" key="12">
    <source>
        <dbReference type="ARBA" id="ARBA00023211"/>
    </source>
</evidence>
<dbReference type="SUPFAM" id="SSF52440">
    <property type="entry name" value="PreATP-grasp domain"/>
    <property type="match status" value="2"/>
</dbReference>
<comment type="caution">
    <text evidence="18">The sequence shown here is derived from an EMBL/GenBank/DDBJ whole genome shotgun (WGS) entry which is preliminary data.</text>
</comment>
<name>A0A9D9HB29_9SPIR</name>
<dbReference type="InterPro" id="IPR033937">
    <property type="entry name" value="MGS_CPS_CarB"/>
</dbReference>
<evidence type="ECO:0000256" key="3">
    <source>
        <dbReference type="ARBA" id="ARBA00022571"/>
    </source>
</evidence>
<dbReference type="Pfam" id="PF02787">
    <property type="entry name" value="CPSase_L_D3"/>
    <property type="match status" value="1"/>
</dbReference>
<dbReference type="InterPro" id="IPR005483">
    <property type="entry name" value="CPSase_dom"/>
</dbReference>
<dbReference type="GO" id="GO:0004087">
    <property type="term" value="F:carbamoyl-phosphate synthase (ammonia) activity"/>
    <property type="evidence" value="ECO:0007669"/>
    <property type="project" value="UniProtKB-EC"/>
</dbReference>
<accession>A0A9D9HB29</accession>
<evidence type="ECO:0000256" key="14">
    <source>
        <dbReference type="ARBA" id="ARBA00048816"/>
    </source>
</evidence>
<evidence type="ECO:0000259" key="17">
    <source>
        <dbReference type="PROSITE" id="PS51855"/>
    </source>
</evidence>
<gene>
    <name evidence="18" type="primary">carB</name>
    <name evidence="18" type="ORF">IAC42_05010</name>
</gene>
<evidence type="ECO:0000256" key="8">
    <source>
        <dbReference type="ARBA" id="ARBA00022741"/>
    </source>
</evidence>
<comment type="similarity">
    <text evidence="2">Belongs to the CarB family.</text>
</comment>
<dbReference type="InterPro" id="IPR005479">
    <property type="entry name" value="CPAse_ATP-bd"/>
</dbReference>
<dbReference type="PROSITE" id="PS50975">
    <property type="entry name" value="ATP_GRASP"/>
    <property type="match status" value="2"/>
</dbReference>
<proteinExistence type="inferred from homology"/>
<dbReference type="Pfam" id="PF02142">
    <property type="entry name" value="MGS"/>
    <property type="match status" value="1"/>
</dbReference>
<evidence type="ECO:0000256" key="5">
    <source>
        <dbReference type="ARBA" id="ARBA00022605"/>
    </source>
</evidence>
<protein>
    <submittedName>
        <fullName evidence="18">Carbamoyl-phosphate synthase large subunit</fullName>
        <ecNumber evidence="18">6.3.5.5</ecNumber>
    </submittedName>
</protein>
<dbReference type="SMART" id="SM01096">
    <property type="entry name" value="CPSase_L_D3"/>
    <property type="match status" value="1"/>
</dbReference>
<evidence type="ECO:0000313" key="18">
    <source>
        <dbReference type="EMBL" id="MBO8443102.1"/>
    </source>
</evidence>
<dbReference type="InterPro" id="IPR006275">
    <property type="entry name" value="CPSase_lsu"/>
</dbReference>
<dbReference type="GO" id="GO:0006526">
    <property type="term" value="P:L-arginine biosynthetic process"/>
    <property type="evidence" value="ECO:0007669"/>
    <property type="project" value="UniProtKB-KW"/>
</dbReference>
<keyword evidence="11" id="KW-0665">Pyrimidine biosynthesis</keyword>
<dbReference type="Pfam" id="PF02786">
    <property type="entry name" value="CPSase_L_D2"/>
    <property type="match status" value="2"/>
</dbReference>
<evidence type="ECO:0000256" key="6">
    <source>
        <dbReference type="ARBA" id="ARBA00022723"/>
    </source>
</evidence>
<evidence type="ECO:0000313" key="19">
    <source>
        <dbReference type="Proteomes" id="UP000823633"/>
    </source>
</evidence>
<comment type="catalytic activity">
    <reaction evidence="14">
        <text>hydrogencarbonate + L-glutamine + 2 ATP + H2O = carbamoyl phosphate + L-glutamate + 2 ADP + phosphate + 2 H(+)</text>
        <dbReference type="Rhea" id="RHEA:18633"/>
        <dbReference type="ChEBI" id="CHEBI:15377"/>
        <dbReference type="ChEBI" id="CHEBI:15378"/>
        <dbReference type="ChEBI" id="CHEBI:17544"/>
        <dbReference type="ChEBI" id="CHEBI:29985"/>
        <dbReference type="ChEBI" id="CHEBI:30616"/>
        <dbReference type="ChEBI" id="CHEBI:43474"/>
        <dbReference type="ChEBI" id="CHEBI:58228"/>
        <dbReference type="ChEBI" id="CHEBI:58359"/>
        <dbReference type="ChEBI" id="CHEBI:456216"/>
        <dbReference type="EC" id="6.3.5.5"/>
    </reaction>
</comment>
<dbReference type="GO" id="GO:0006221">
    <property type="term" value="P:pyrimidine nucleotide biosynthetic process"/>
    <property type="evidence" value="ECO:0007669"/>
    <property type="project" value="UniProtKB-KW"/>
</dbReference>
<feature type="domain" description="ATP-grasp" evidence="16">
    <location>
        <begin position="671"/>
        <end position="863"/>
    </location>
</feature>
<evidence type="ECO:0000256" key="7">
    <source>
        <dbReference type="ARBA" id="ARBA00022737"/>
    </source>
</evidence>
<dbReference type="Proteomes" id="UP000823633">
    <property type="component" value="Unassembled WGS sequence"/>
</dbReference>
<evidence type="ECO:0000256" key="2">
    <source>
        <dbReference type="ARBA" id="ARBA00009799"/>
    </source>
</evidence>
<dbReference type="Gene3D" id="1.10.1030.10">
    <property type="entry name" value="Carbamoyl-phosphate synthetase, large subunit oligomerisation domain"/>
    <property type="match status" value="1"/>
</dbReference>
<sequence length="1067" mass="117270">MSRRNDIRHILVIGSGPIVIGQACEFDYSGNQAVKALKEEGYEVSLINPNPATVMTTPGVADHIFLEPLKPEYVERIFQQVGPDAILSTMGGQTGLNLTMELERLGLLEKYGVKVIGASTESIERAEDRGRFKETVEDLGLECARSRVVHSLDEAEAAKDFIGLPVIIRPSFTLGGMGGSIAESEEDFLPLVEKALEMSPTHEALLEESLIGWKEFEMEVMRDRNDNAIIVCSIENVDPMGVHTGDSITVAPIQTLSDRQYQRMRDASIDILRAVGVDCGGSNVQFAMKPDSDRMVVIEMNPRVSRSSALASKATGFPIARISAKLAVGYTLDEVMNEITGQSASCFEPALDYVAVKVPRFELEKFPLPSSALGTQMRSVGEALALGRNMCEGLNKAIRASERKLEGLVELDRRTNDVDTLLRSAHPLRLLAAYTVICEKGESCLEEIGRLTGFDRFFLSSLYEQSLMDRRLRTEELTAKLLLEAKGFGMSDRRIACLSGKGEDEVARLGDEEDIHACVHFVDTCAGEFKALTPYCYTTYGEEDEGEGLGEDAVIIVASGPNRIGQGLEFDTCCTLASLALRAHGHKTVMVNSNPETVSTDFNISDRLYISPLNAEEVIEIMRKEGCRKVIVQLGGQTPLNMAQRLEECGAEIVGTSLEGIDETEDRGLFSALVRRLGLRQPENRMASCEEEVYEKAREIGFPVLLRPSFVLGGRSMFIAYDEDGLKDFLANGNVTLSKDSPVLVDQFLEDAFEYDLDAVCDGESVYIGGILQHIEAAGIHSGDSAAVFPPYKSKPEILEQMRQWTLKIARELNVRGMMNIQFAEKDGKLYIIEVNPRASRTVPFISKASGVNLIEKAVKVWLGESLVSQGLVDPKTNIGEGRCHTGWAIKEAVFSFDRFVNVDPQLGPEMRSTGEVVGLGRSFGEAYAKSQAGAGNRLPTSGRVVISVNRKDRKTIVPIAKALQELGFSILATRGTARDLFDEGVLCDVVLKVHEGRPNIVDMIRAHKVDLVINTPMGFHATKSDDDIRTEAMRNKIPYTTTTSAASAAVDAIRYLQRQEYIVREI</sequence>
<evidence type="ECO:0000256" key="10">
    <source>
        <dbReference type="ARBA" id="ARBA00022842"/>
    </source>
</evidence>
<dbReference type="InterPro" id="IPR013815">
    <property type="entry name" value="ATP_grasp_subdomain_1"/>
</dbReference>
<dbReference type="GO" id="GO:0046872">
    <property type="term" value="F:metal ion binding"/>
    <property type="evidence" value="ECO:0007669"/>
    <property type="project" value="UniProtKB-KW"/>
</dbReference>
<evidence type="ECO:0000256" key="4">
    <source>
        <dbReference type="ARBA" id="ARBA00022598"/>
    </source>
</evidence>
<dbReference type="CDD" id="cd01424">
    <property type="entry name" value="MGS_CPS_II"/>
    <property type="match status" value="1"/>
</dbReference>
<keyword evidence="5" id="KW-0028">Amino-acid biosynthesis</keyword>
<dbReference type="Gene3D" id="3.30.470.20">
    <property type="entry name" value="ATP-grasp fold, B domain"/>
    <property type="match status" value="2"/>
</dbReference>
<evidence type="ECO:0000256" key="9">
    <source>
        <dbReference type="ARBA" id="ARBA00022840"/>
    </source>
</evidence>
<dbReference type="Gene3D" id="3.30.1490.20">
    <property type="entry name" value="ATP-grasp fold, A domain"/>
    <property type="match status" value="1"/>
</dbReference>
<dbReference type="SUPFAM" id="SSF56059">
    <property type="entry name" value="Glutathione synthetase ATP-binding domain-like"/>
    <property type="match status" value="2"/>
</dbReference>
<keyword evidence="9 15" id="KW-0067">ATP-binding</keyword>
<dbReference type="NCBIfam" id="NF003671">
    <property type="entry name" value="PRK05294.1"/>
    <property type="match status" value="1"/>
</dbReference>
<evidence type="ECO:0000256" key="11">
    <source>
        <dbReference type="ARBA" id="ARBA00022975"/>
    </source>
</evidence>
<dbReference type="PROSITE" id="PS51257">
    <property type="entry name" value="PROKAR_LIPOPROTEIN"/>
    <property type="match status" value="1"/>
</dbReference>
<dbReference type="PROSITE" id="PS00867">
    <property type="entry name" value="CPSASE_2"/>
    <property type="match status" value="2"/>
</dbReference>
<dbReference type="NCBIfam" id="TIGR01369">
    <property type="entry name" value="CPSaseII_lrg"/>
    <property type="match status" value="1"/>
</dbReference>
<dbReference type="Gene3D" id="3.40.50.20">
    <property type="match status" value="2"/>
</dbReference>
<evidence type="ECO:0000256" key="13">
    <source>
        <dbReference type="ARBA" id="ARBA00047359"/>
    </source>
</evidence>
<dbReference type="PROSITE" id="PS51855">
    <property type="entry name" value="MGS"/>
    <property type="match status" value="1"/>
</dbReference>
<keyword evidence="8 15" id="KW-0547">Nucleotide-binding</keyword>
<dbReference type="InterPro" id="IPR005480">
    <property type="entry name" value="CPSase_lsu_oligo"/>
</dbReference>
<dbReference type="Pfam" id="PF25596">
    <property type="entry name" value="CPSase_L_D1"/>
    <property type="match status" value="2"/>
</dbReference>
<dbReference type="FunFam" id="3.30.470.20:FF:000007">
    <property type="entry name" value="Carbamoyl-phosphate synthase large chain"/>
    <property type="match status" value="1"/>
</dbReference>
<dbReference type="EMBL" id="JADIMU010000030">
    <property type="protein sequence ID" value="MBO8443102.1"/>
    <property type="molecule type" value="Genomic_DNA"/>
</dbReference>
<keyword evidence="7" id="KW-0677">Repeat</keyword>
<keyword evidence="10" id="KW-0460">Magnesium</keyword>
<dbReference type="InterPro" id="IPR011761">
    <property type="entry name" value="ATP-grasp"/>
</dbReference>
<comment type="pathway">
    <text evidence="1">Amino-acid biosynthesis; L-arginine biosynthesis; carbamoyl phosphate from bicarbonate: step 1/1.</text>
</comment>
<dbReference type="PANTHER" id="PTHR11405:SF53">
    <property type="entry name" value="CARBAMOYL-PHOSPHATE SYNTHASE [AMMONIA], MITOCHONDRIAL"/>
    <property type="match status" value="1"/>
</dbReference>
<dbReference type="InterPro" id="IPR016185">
    <property type="entry name" value="PreATP-grasp_dom_sf"/>
</dbReference>
<dbReference type="InterPro" id="IPR036914">
    <property type="entry name" value="MGS-like_dom_sf"/>
</dbReference>
<reference evidence="18" key="2">
    <citation type="journal article" date="2021" name="PeerJ">
        <title>Extensive microbial diversity within the chicken gut microbiome revealed by metagenomics and culture.</title>
        <authorList>
            <person name="Gilroy R."/>
            <person name="Ravi A."/>
            <person name="Getino M."/>
            <person name="Pursley I."/>
            <person name="Horton D.L."/>
            <person name="Alikhan N.F."/>
            <person name="Baker D."/>
            <person name="Gharbi K."/>
            <person name="Hall N."/>
            <person name="Watson M."/>
            <person name="Adriaenssens E.M."/>
            <person name="Foster-Nyarko E."/>
            <person name="Jarju S."/>
            <person name="Secka A."/>
            <person name="Antonio M."/>
            <person name="Oren A."/>
            <person name="Chaudhuri R.R."/>
            <person name="La Ragione R."/>
            <person name="Hildebrand F."/>
            <person name="Pallen M.J."/>
        </authorList>
    </citation>
    <scope>NUCLEOTIDE SEQUENCE</scope>
    <source>
        <strain evidence="18">11167</strain>
    </source>
</reference>
<evidence type="ECO:0000256" key="1">
    <source>
        <dbReference type="ARBA" id="ARBA00005077"/>
    </source>
</evidence>
<feature type="domain" description="ATP-grasp" evidence="16">
    <location>
        <begin position="133"/>
        <end position="328"/>
    </location>
</feature>
<dbReference type="NCBIfam" id="NF009455">
    <property type="entry name" value="PRK12815.1"/>
    <property type="match status" value="1"/>
</dbReference>
<dbReference type="AlphaFoldDB" id="A0A9D9HB29"/>
<dbReference type="EC" id="6.3.5.5" evidence="18"/>
<dbReference type="FunFam" id="3.30.470.20:FF:000026">
    <property type="entry name" value="Carbamoyl-phosphate synthase large chain"/>
    <property type="match status" value="1"/>
</dbReference>
<dbReference type="InterPro" id="IPR036897">
    <property type="entry name" value="CarbamoylP_synth_lsu_oligo_sf"/>
</dbReference>
<feature type="domain" description="MGS-like" evidence="17">
    <location>
        <begin position="937"/>
        <end position="1067"/>
    </location>
</feature>
<dbReference type="GO" id="GO:0005737">
    <property type="term" value="C:cytoplasm"/>
    <property type="evidence" value="ECO:0007669"/>
    <property type="project" value="TreeGrafter"/>
</dbReference>
<dbReference type="InterPro" id="IPR058047">
    <property type="entry name" value="CPSase_preATP-grasp"/>
</dbReference>